<keyword evidence="2" id="KW-1185">Reference proteome</keyword>
<sequence>MNGVAGQNAKMMETLEGKASNLGDNFDALKVEVGEKLKPVFSGLLSLMSGGITIIRNLVGVLATLITGTVSYYKTLADFAVGAVG</sequence>
<dbReference type="AlphaFoldDB" id="A0A327NN07"/>
<organism evidence="1 2">
    <name type="scientific">Spirosoma telluris</name>
    <dbReference type="NCBI Taxonomy" id="2183553"/>
    <lineage>
        <taxon>Bacteria</taxon>
        <taxon>Pseudomonadati</taxon>
        <taxon>Bacteroidota</taxon>
        <taxon>Cytophagia</taxon>
        <taxon>Cytophagales</taxon>
        <taxon>Cytophagaceae</taxon>
        <taxon>Spirosoma</taxon>
    </lineage>
</organism>
<name>A0A327NN07_9BACT</name>
<gene>
    <name evidence="1" type="ORF">HMF3257_05750</name>
</gene>
<evidence type="ECO:0000313" key="2">
    <source>
        <dbReference type="Proteomes" id="UP000249016"/>
    </source>
</evidence>
<reference evidence="1 2" key="1">
    <citation type="submission" date="2018-06" db="EMBL/GenBank/DDBJ databases">
        <title>Spirosoma sp. HMF3257 Genome sequencing and assembly.</title>
        <authorList>
            <person name="Kang H."/>
            <person name="Cha I."/>
            <person name="Kim H."/>
            <person name="Kang J."/>
            <person name="Joh K."/>
        </authorList>
    </citation>
    <scope>NUCLEOTIDE SEQUENCE [LARGE SCALE GENOMIC DNA]</scope>
    <source>
        <strain evidence="1 2">HMF3257</strain>
    </source>
</reference>
<evidence type="ECO:0000313" key="1">
    <source>
        <dbReference type="EMBL" id="RAI73988.1"/>
    </source>
</evidence>
<comment type="caution">
    <text evidence="1">The sequence shown here is derived from an EMBL/GenBank/DDBJ whole genome shotgun (WGS) entry which is preliminary data.</text>
</comment>
<accession>A0A327NN07</accession>
<protein>
    <submittedName>
        <fullName evidence="1">Uncharacterized protein</fullName>
    </submittedName>
</protein>
<dbReference type="RefSeq" id="WP_111340861.1">
    <property type="nucleotide sequence ID" value="NZ_QLII01000001.1"/>
</dbReference>
<dbReference type="EMBL" id="QLII01000001">
    <property type="protein sequence ID" value="RAI73988.1"/>
    <property type="molecule type" value="Genomic_DNA"/>
</dbReference>
<dbReference type="Proteomes" id="UP000249016">
    <property type="component" value="Unassembled WGS sequence"/>
</dbReference>
<proteinExistence type="predicted"/>